<dbReference type="InterPro" id="IPR029000">
    <property type="entry name" value="Cyclophilin-like_dom_sf"/>
</dbReference>
<proteinExistence type="predicted"/>
<dbReference type="GO" id="GO:0003755">
    <property type="term" value="F:peptidyl-prolyl cis-trans isomerase activity"/>
    <property type="evidence" value="ECO:0007669"/>
    <property type="project" value="InterPro"/>
</dbReference>
<dbReference type="Gene3D" id="2.40.100.10">
    <property type="entry name" value="Cyclophilin-like"/>
    <property type="match status" value="1"/>
</dbReference>
<accession>A0AAW1LB52</accession>
<comment type="caution">
    <text evidence="2">The sequence shown here is derived from an EMBL/GenBank/DDBJ whole genome shotgun (WGS) entry which is preliminary data.</text>
</comment>
<dbReference type="GO" id="GO:0006457">
    <property type="term" value="P:protein folding"/>
    <property type="evidence" value="ECO:0007669"/>
    <property type="project" value="TreeGrafter"/>
</dbReference>
<name>A0AAW1LB52_POPJA</name>
<organism evidence="2 3">
    <name type="scientific">Popillia japonica</name>
    <name type="common">Japanese beetle</name>
    <dbReference type="NCBI Taxonomy" id="7064"/>
    <lineage>
        <taxon>Eukaryota</taxon>
        <taxon>Metazoa</taxon>
        <taxon>Ecdysozoa</taxon>
        <taxon>Arthropoda</taxon>
        <taxon>Hexapoda</taxon>
        <taxon>Insecta</taxon>
        <taxon>Pterygota</taxon>
        <taxon>Neoptera</taxon>
        <taxon>Endopterygota</taxon>
        <taxon>Coleoptera</taxon>
        <taxon>Polyphaga</taxon>
        <taxon>Scarabaeiformia</taxon>
        <taxon>Scarabaeidae</taxon>
        <taxon>Rutelinae</taxon>
        <taxon>Popillia</taxon>
    </lineage>
</organism>
<dbReference type="Proteomes" id="UP001458880">
    <property type="component" value="Unassembled WGS sequence"/>
</dbReference>
<keyword evidence="2" id="KW-0413">Isomerase</keyword>
<sequence length="76" mass="8725">MNHVLESSDENVYVFLDIKIGQEKSGRIILELFKKIVPRTVENFRLLCSGEKGIGIRGKPLHYKGTIFHRGKNSRL</sequence>
<dbReference type="Pfam" id="PF00160">
    <property type="entry name" value="Pro_isomerase"/>
    <property type="match status" value="1"/>
</dbReference>
<dbReference type="PROSITE" id="PS50072">
    <property type="entry name" value="CSA_PPIASE_2"/>
    <property type="match status" value="1"/>
</dbReference>
<evidence type="ECO:0000313" key="2">
    <source>
        <dbReference type="EMBL" id="KAK9730938.1"/>
    </source>
</evidence>
<dbReference type="InterPro" id="IPR002130">
    <property type="entry name" value="Cyclophilin-type_PPIase_dom"/>
</dbReference>
<dbReference type="EMBL" id="JASPKY010000140">
    <property type="protein sequence ID" value="KAK9730938.1"/>
    <property type="molecule type" value="Genomic_DNA"/>
</dbReference>
<dbReference type="GO" id="GO:0005737">
    <property type="term" value="C:cytoplasm"/>
    <property type="evidence" value="ECO:0007669"/>
    <property type="project" value="TreeGrafter"/>
</dbReference>
<dbReference type="PANTHER" id="PTHR11071:SF561">
    <property type="entry name" value="PEPTIDYL-PROLYL CIS-TRANS ISOMERASE D-RELATED"/>
    <property type="match status" value="1"/>
</dbReference>
<dbReference type="PANTHER" id="PTHR11071">
    <property type="entry name" value="PEPTIDYL-PROLYL CIS-TRANS ISOMERASE"/>
    <property type="match status" value="1"/>
</dbReference>
<dbReference type="SUPFAM" id="SSF50891">
    <property type="entry name" value="Cyclophilin-like"/>
    <property type="match status" value="1"/>
</dbReference>
<reference evidence="2 3" key="1">
    <citation type="journal article" date="2024" name="BMC Genomics">
        <title>De novo assembly and annotation of Popillia japonica's genome with initial clues to its potential as an invasive pest.</title>
        <authorList>
            <person name="Cucini C."/>
            <person name="Boschi S."/>
            <person name="Funari R."/>
            <person name="Cardaioli E."/>
            <person name="Iannotti N."/>
            <person name="Marturano G."/>
            <person name="Paoli F."/>
            <person name="Bruttini M."/>
            <person name="Carapelli A."/>
            <person name="Frati F."/>
            <person name="Nardi F."/>
        </authorList>
    </citation>
    <scope>NUCLEOTIDE SEQUENCE [LARGE SCALE GENOMIC DNA]</scope>
    <source>
        <strain evidence="2">DMR45628</strain>
    </source>
</reference>
<evidence type="ECO:0000259" key="1">
    <source>
        <dbReference type="PROSITE" id="PS50072"/>
    </source>
</evidence>
<protein>
    <submittedName>
        <fullName evidence="2">Cyclophilin type peptidyl-prolyl cis-trans isomerase/CLD</fullName>
    </submittedName>
</protein>
<dbReference type="AlphaFoldDB" id="A0AAW1LB52"/>
<feature type="domain" description="PPIase cyclophilin-type" evidence="1">
    <location>
        <begin position="15"/>
        <end position="76"/>
    </location>
</feature>
<gene>
    <name evidence="2" type="ORF">QE152_g14120</name>
</gene>
<dbReference type="GO" id="GO:0016018">
    <property type="term" value="F:cyclosporin A binding"/>
    <property type="evidence" value="ECO:0007669"/>
    <property type="project" value="TreeGrafter"/>
</dbReference>
<keyword evidence="3" id="KW-1185">Reference proteome</keyword>
<evidence type="ECO:0000313" key="3">
    <source>
        <dbReference type="Proteomes" id="UP001458880"/>
    </source>
</evidence>